<evidence type="ECO:0000259" key="6">
    <source>
        <dbReference type="PROSITE" id="PS51329"/>
    </source>
</evidence>
<dbReference type="InterPro" id="IPR013912">
    <property type="entry name" value="Adenylate_cyclase-assoc_CAP_C"/>
</dbReference>
<dbReference type="Gene3D" id="2.160.20.70">
    <property type="match status" value="1"/>
</dbReference>
<keyword evidence="8" id="KW-1185">Reference proteome</keyword>
<dbReference type="EMBL" id="LXFE01004409">
    <property type="protein sequence ID" value="OLL21670.1"/>
    <property type="molecule type" value="Genomic_DNA"/>
</dbReference>
<proteinExistence type="inferred from homology"/>
<feature type="region of interest" description="Disordered" evidence="5">
    <location>
        <begin position="316"/>
        <end position="336"/>
    </location>
</feature>
<dbReference type="Pfam" id="PF08603">
    <property type="entry name" value="CAP_C"/>
    <property type="match status" value="1"/>
</dbReference>
<dbReference type="Proteomes" id="UP000186594">
    <property type="component" value="Unassembled WGS sequence"/>
</dbReference>
<gene>
    <name evidence="7" type="ORF">NEOLI_002346</name>
</gene>
<feature type="region of interest" description="Disordered" evidence="5">
    <location>
        <begin position="233"/>
        <end position="262"/>
    </location>
</feature>
<dbReference type="InterPro" id="IPR018106">
    <property type="entry name" value="CAP_CS_N"/>
</dbReference>
<dbReference type="SMART" id="SM00673">
    <property type="entry name" value="CARP"/>
    <property type="match status" value="2"/>
</dbReference>
<feature type="domain" description="C-CAP/cofactor C-like" evidence="6">
    <location>
        <begin position="330"/>
        <end position="477"/>
    </location>
</feature>
<protein>
    <recommendedName>
        <fullName evidence="3 4">Adenylyl cyclase-associated protein</fullName>
    </recommendedName>
</protein>
<evidence type="ECO:0000313" key="7">
    <source>
        <dbReference type="EMBL" id="OLL21670.1"/>
    </source>
</evidence>
<dbReference type="FunFam" id="1.25.40.330:FF:000001">
    <property type="entry name" value="Adenylyl cyclase-associated protein"/>
    <property type="match status" value="1"/>
</dbReference>
<feature type="region of interest" description="Disordered" evidence="5">
    <location>
        <begin position="28"/>
        <end position="59"/>
    </location>
</feature>
<evidence type="ECO:0000256" key="1">
    <source>
        <dbReference type="ARBA" id="ARBA00007659"/>
    </source>
</evidence>
<dbReference type="InterPro" id="IPR036222">
    <property type="entry name" value="CAP_N_sf"/>
</dbReference>
<comment type="function">
    <text evidence="2">The N-terminal domain binds to adenylyl cyclase, thereby enabling adenylyl cyclase to be activated by upstream regulatory signals, such as Ras. The C-terminal domain is required for normal cellular morphology and growth control.</text>
</comment>
<dbReference type="SUPFAM" id="SSF101278">
    <property type="entry name" value="N-terminal domain of adenylylcyclase associated protein, CAP"/>
    <property type="match status" value="1"/>
</dbReference>
<comment type="similarity">
    <text evidence="1 4">Belongs to the CAP family.</text>
</comment>
<feature type="compositionally biased region" description="Low complexity" evidence="5">
    <location>
        <begin position="324"/>
        <end position="333"/>
    </location>
</feature>
<dbReference type="InterPro" id="IPR053950">
    <property type="entry name" value="CAP_N"/>
</dbReference>
<dbReference type="PROSITE" id="PS01088">
    <property type="entry name" value="CAP_1"/>
    <property type="match status" value="1"/>
</dbReference>
<evidence type="ECO:0000256" key="3">
    <source>
        <dbReference type="ARBA" id="ARBA00072052"/>
    </source>
</evidence>
<feature type="compositionally biased region" description="Polar residues" evidence="5">
    <location>
        <begin position="34"/>
        <end position="47"/>
    </location>
</feature>
<comment type="caution">
    <text evidence="7">The sequence shown here is derived from an EMBL/GenBank/DDBJ whole genome shotgun (WGS) entry which is preliminary data.</text>
</comment>
<dbReference type="Pfam" id="PF01213">
    <property type="entry name" value="CAP_N-CM"/>
    <property type="match status" value="1"/>
</dbReference>
<dbReference type="InterPro" id="IPR001837">
    <property type="entry name" value="Adenylate_cyclase-assoc_CAP"/>
</dbReference>
<dbReference type="PANTHER" id="PTHR10652:SF0">
    <property type="entry name" value="ADENYLYL CYCLASE-ASSOCIATED PROTEIN"/>
    <property type="match status" value="1"/>
</dbReference>
<dbReference type="GO" id="GO:0007015">
    <property type="term" value="P:actin filament organization"/>
    <property type="evidence" value="ECO:0007669"/>
    <property type="project" value="TreeGrafter"/>
</dbReference>
<name>A0A1U7LG89_NEOID</name>
<dbReference type="GO" id="GO:0003779">
    <property type="term" value="F:actin binding"/>
    <property type="evidence" value="ECO:0007669"/>
    <property type="project" value="InterPro"/>
</dbReference>
<evidence type="ECO:0000313" key="8">
    <source>
        <dbReference type="Proteomes" id="UP000186594"/>
    </source>
</evidence>
<dbReference type="SUPFAM" id="SSF69340">
    <property type="entry name" value="C-terminal domain of adenylylcyclase associated protein"/>
    <property type="match status" value="1"/>
</dbReference>
<dbReference type="GO" id="GO:0005737">
    <property type="term" value="C:cytoplasm"/>
    <property type="evidence" value="ECO:0007669"/>
    <property type="project" value="TreeGrafter"/>
</dbReference>
<evidence type="ECO:0000256" key="4">
    <source>
        <dbReference type="RuleBase" id="RU000647"/>
    </source>
</evidence>
<dbReference type="InterPro" id="IPR016098">
    <property type="entry name" value="CAP/MinC_C"/>
</dbReference>
<dbReference type="Pfam" id="PF21938">
    <property type="entry name" value="CAP_N"/>
    <property type="match status" value="1"/>
</dbReference>
<dbReference type="InterPro" id="IPR006599">
    <property type="entry name" value="CARP_motif"/>
</dbReference>
<dbReference type="AlphaFoldDB" id="A0A1U7LG89"/>
<dbReference type="OMA" id="KSQQTHK"/>
<feature type="compositionally biased region" description="Pro residues" evidence="5">
    <location>
        <begin position="253"/>
        <end position="262"/>
    </location>
</feature>
<reference evidence="7 8" key="1">
    <citation type="submission" date="2016-04" db="EMBL/GenBank/DDBJ databases">
        <title>Evolutionary innovation and constraint leading to complex multicellularity in the Ascomycota.</title>
        <authorList>
            <person name="Cisse O."/>
            <person name="Nguyen A."/>
            <person name="Hewitt D.A."/>
            <person name="Jedd G."/>
            <person name="Stajich J.E."/>
        </authorList>
    </citation>
    <scope>NUCLEOTIDE SEQUENCE [LARGE SCALE GENOMIC DNA]</scope>
    <source>
        <strain evidence="7 8">DAH-3</strain>
    </source>
</reference>
<dbReference type="GO" id="GO:0019933">
    <property type="term" value="P:cAMP-mediated signaling"/>
    <property type="evidence" value="ECO:0007669"/>
    <property type="project" value="TreeGrafter"/>
</dbReference>
<dbReference type="InterPro" id="IPR017901">
    <property type="entry name" value="C-CAP_CF_C-like"/>
</dbReference>
<feature type="compositionally biased region" description="Polar residues" evidence="5">
    <location>
        <begin position="241"/>
        <end position="251"/>
    </location>
</feature>
<dbReference type="PROSITE" id="PS51329">
    <property type="entry name" value="C_CAP_COFACTOR_C"/>
    <property type="match status" value="1"/>
</dbReference>
<dbReference type="GO" id="GO:0008179">
    <property type="term" value="F:adenylate cyclase binding"/>
    <property type="evidence" value="ECO:0007669"/>
    <property type="project" value="TreeGrafter"/>
</dbReference>
<feature type="compositionally biased region" description="Basic and acidic residues" evidence="5">
    <location>
        <begin position="48"/>
        <end position="58"/>
    </location>
</feature>
<dbReference type="STRING" id="1198029.A0A1U7LG89"/>
<evidence type="ECO:0000256" key="2">
    <source>
        <dbReference type="ARBA" id="ARBA00054756"/>
    </source>
</evidence>
<organism evidence="7 8">
    <name type="scientific">Neolecta irregularis (strain DAH-3)</name>
    <dbReference type="NCBI Taxonomy" id="1198029"/>
    <lineage>
        <taxon>Eukaryota</taxon>
        <taxon>Fungi</taxon>
        <taxon>Dikarya</taxon>
        <taxon>Ascomycota</taxon>
        <taxon>Taphrinomycotina</taxon>
        <taxon>Neolectales</taxon>
        <taxon>Neolectaceae</taxon>
        <taxon>Neolecta</taxon>
    </lineage>
</organism>
<dbReference type="Gene3D" id="1.25.40.330">
    <property type="entry name" value="Adenylate cyclase-associated CAP, N-terminal domain"/>
    <property type="match status" value="1"/>
</dbReference>
<dbReference type="OrthoDB" id="77251at2759"/>
<dbReference type="InterPro" id="IPR036223">
    <property type="entry name" value="CAP_C_sf"/>
</dbReference>
<dbReference type="PANTHER" id="PTHR10652">
    <property type="entry name" value="ADENYLYL CYCLASE-ASSOCIATED PROTEIN"/>
    <property type="match status" value="1"/>
</dbReference>
<dbReference type="InterPro" id="IPR013992">
    <property type="entry name" value="Adenylate_cyclase-assoc_CAP_N"/>
</dbReference>
<accession>A0A1U7LG89</accession>
<evidence type="ECO:0000256" key="5">
    <source>
        <dbReference type="SAM" id="MobiDB-lite"/>
    </source>
</evidence>
<sequence length="502" mass="54943">MTDLAGLNLTTLIKRLEAATSRLEDLAEGPVLNPASSNPQLSDSVDPSTREDPTEHTSELSPVLADFDTLVTEDLSKYLLLSKEIGDVVNSQAQMVQMVFLEQRRFLELVVKAKKVDMADPFFTELIKPIQGAMVATIQYREKHRASTLYDHLSTVGEGIPALGWVAMEPTPALFVGEMKDAAEYWGNRVIKEYKNKNLKHVEWAQSFIHVLACLRCYVKVHHTAGLKWDPNGGDARTLRKNTPANTTIPSRTLPPPGPPPPPPFLVVDEAPAAPNVSGDMNAVFSQINQGTAVTAGLRKVDKSEMVHKNPELRTLPPIRRKSSPGPGVPKKPSSLKRKCQGLPIKELDGNKWIVENFDDNQKIILDQTERNHVVQIANCEKSTIKIVGKINAVSIACCSKLGIVVDSLVATLELIRCKDFSLQITGKVPTVLVDQCNAGQIYLSPETLDVEIITSSSTGINVQVPNQGEEGNEFAERAVPEQIKVIVVDGKLVSSVVEHVG</sequence>